<dbReference type="KEGG" id="vg:26638931"/>
<proteinExistence type="predicted"/>
<accession>A0A0F6WCK9</accession>
<dbReference type="RefSeq" id="YP_009212436.1">
    <property type="nucleotide sequence ID" value="NC_028945.1"/>
</dbReference>
<gene>
    <name evidence="2" type="ORF">PHIN3_196</name>
</gene>
<dbReference type="EMBL" id="KR052482">
    <property type="protein sequence ID" value="AKF13459.1"/>
    <property type="molecule type" value="Genomic_DNA"/>
</dbReference>
<name>A0A0F6WCK9_9CAUD</name>
<keyword evidence="3" id="KW-1185">Reference proteome</keyword>
<dbReference type="InterPro" id="IPR055871">
    <property type="entry name" value="DUF7448"/>
</dbReference>
<evidence type="ECO:0000313" key="2">
    <source>
        <dbReference type="EMBL" id="AKF13459.1"/>
    </source>
</evidence>
<organism evidence="2 3">
    <name type="scientific">Sinorhizobium phage phiN3</name>
    <dbReference type="NCBI Taxonomy" id="1647405"/>
    <lineage>
        <taxon>Viruses</taxon>
        <taxon>Duplodnaviria</taxon>
        <taxon>Heunggongvirae</taxon>
        <taxon>Uroviricota</taxon>
        <taxon>Caudoviricetes</taxon>
        <taxon>Emdodecavirus</taxon>
        <taxon>Emdodecavirus N3</taxon>
    </lineage>
</organism>
<dbReference type="OrthoDB" id="23773at10239"/>
<dbReference type="Proteomes" id="UP000202958">
    <property type="component" value="Segment"/>
</dbReference>
<dbReference type="GeneID" id="26638931"/>
<evidence type="ECO:0000259" key="1">
    <source>
        <dbReference type="Pfam" id="PF24240"/>
    </source>
</evidence>
<evidence type="ECO:0000313" key="3">
    <source>
        <dbReference type="Proteomes" id="UP000202958"/>
    </source>
</evidence>
<dbReference type="Pfam" id="PF24240">
    <property type="entry name" value="DUF7448"/>
    <property type="match status" value="1"/>
</dbReference>
<protein>
    <recommendedName>
        <fullName evidence="1">DUF7448 domain-containing protein</fullName>
    </recommendedName>
</protein>
<reference evidence="2 3" key="1">
    <citation type="submission" date="2015-04" db="EMBL/GenBank/DDBJ databases">
        <authorList>
            <person name="Hodson T.S."/>
            <person name="Hyde J.R."/>
            <person name="Schouten J.T."/>
            <person name="Crockett J.T."/>
            <person name="Smith T.A."/>
            <person name="Merrill B.D."/>
            <person name="Crook M.B."/>
            <person name="Griffitts J.S."/>
            <person name="Burnett S.H."/>
            <person name="Grose J.H."/>
            <person name="Breakwell D.P."/>
        </authorList>
    </citation>
    <scope>NUCLEOTIDE SEQUENCE [LARGE SCALE GENOMIC DNA]</scope>
</reference>
<sequence length="140" mass="15718">MADINMLVGRTIASIYADDEIIHITCEDGSSFRFIHHQDCCESVYIESINGDLQSLVGNPILIAEARSNDAPPLPDSDVSYTWTFYTLATIKGHVDIRWYGTSNGYYSESVDFEYLNPDKVRPGRWSSGTRIPAGYGVWE</sequence>
<feature type="domain" description="DUF7448" evidence="1">
    <location>
        <begin position="6"/>
        <end position="113"/>
    </location>
</feature>